<comment type="subcellular location">
    <subcellularLocation>
        <location evidence="1 6">Membrane</location>
        <topology evidence="1 6">Multi-pass membrane protein</topology>
    </subcellularLocation>
</comment>
<organism evidence="7 8">
    <name type="scientific">Planktothrix tepida PCC 9214</name>
    <dbReference type="NCBI Taxonomy" id="671072"/>
    <lineage>
        <taxon>Bacteria</taxon>
        <taxon>Bacillati</taxon>
        <taxon>Cyanobacteriota</taxon>
        <taxon>Cyanophyceae</taxon>
        <taxon>Oscillatoriophycideae</taxon>
        <taxon>Oscillatoriales</taxon>
        <taxon>Microcoleaceae</taxon>
        <taxon>Planktothrix</taxon>
    </lineage>
</organism>
<feature type="transmembrane region" description="Helical" evidence="6">
    <location>
        <begin position="69"/>
        <end position="88"/>
    </location>
</feature>
<evidence type="ECO:0000256" key="2">
    <source>
        <dbReference type="ARBA" id="ARBA00009190"/>
    </source>
</evidence>
<keyword evidence="8" id="KW-1185">Reference proteome</keyword>
<evidence type="ECO:0000256" key="3">
    <source>
        <dbReference type="ARBA" id="ARBA00022692"/>
    </source>
</evidence>
<evidence type="ECO:0000313" key="7">
    <source>
        <dbReference type="EMBL" id="CUR32193.1"/>
    </source>
</evidence>
<comment type="similarity">
    <text evidence="2 6">Belongs to the GDT1 family.</text>
</comment>
<evidence type="ECO:0000256" key="5">
    <source>
        <dbReference type="ARBA" id="ARBA00023136"/>
    </source>
</evidence>
<evidence type="ECO:0000256" key="1">
    <source>
        <dbReference type="ARBA" id="ARBA00004141"/>
    </source>
</evidence>
<evidence type="ECO:0000256" key="4">
    <source>
        <dbReference type="ARBA" id="ARBA00022989"/>
    </source>
</evidence>
<evidence type="ECO:0000313" key="8">
    <source>
        <dbReference type="Proteomes" id="UP000184315"/>
    </source>
</evidence>
<feature type="transmembrane region" description="Helical" evidence="6">
    <location>
        <begin position="38"/>
        <end position="57"/>
    </location>
</feature>
<dbReference type="GO" id="GO:0046873">
    <property type="term" value="F:metal ion transmembrane transporter activity"/>
    <property type="evidence" value="ECO:0007669"/>
    <property type="project" value="InterPro"/>
</dbReference>
<dbReference type="STRING" id="671072.PL9214430165"/>
<keyword evidence="3 6" id="KW-0812">Transmembrane</keyword>
<dbReference type="Proteomes" id="UP000184315">
    <property type="component" value="Unassembled WGS sequence"/>
</dbReference>
<dbReference type="GO" id="GO:0016020">
    <property type="term" value="C:membrane"/>
    <property type="evidence" value="ECO:0007669"/>
    <property type="project" value="UniProtKB-SubCell"/>
</dbReference>
<keyword evidence="4 6" id="KW-1133">Transmembrane helix</keyword>
<accession>A0A1J1LKQ7</accession>
<gene>
    <name evidence="7" type="ORF">PL9214430165</name>
</gene>
<reference evidence="8" key="1">
    <citation type="submission" date="2015-10" db="EMBL/GenBank/DDBJ databases">
        <authorList>
            <person name="Regsiter A."/>
            <person name="william w."/>
        </authorList>
    </citation>
    <scope>NUCLEOTIDE SEQUENCE [LARGE SCALE GENOMIC DNA]</scope>
</reference>
<dbReference type="Pfam" id="PF01169">
    <property type="entry name" value="GDT1"/>
    <property type="match status" value="1"/>
</dbReference>
<dbReference type="AlphaFoldDB" id="A0A1J1LKQ7"/>
<evidence type="ECO:0000256" key="6">
    <source>
        <dbReference type="RuleBase" id="RU365102"/>
    </source>
</evidence>
<dbReference type="RefSeq" id="WP_072718948.1">
    <property type="nucleotide sequence ID" value="NZ_LN889796.1"/>
</dbReference>
<comment type="caution">
    <text evidence="6">Lacks conserved residue(s) required for the propagation of feature annotation.</text>
</comment>
<dbReference type="InterPro" id="IPR001727">
    <property type="entry name" value="GDT1-like"/>
</dbReference>
<dbReference type="EMBL" id="CZDF01000148">
    <property type="protein sequence ID" value="CUR32193.1"/>
    <property type="molecule type" value="Genomic_DNA"/>
</dbReference>
<keyword evidence="5 6" id="KW-0472">Membrane</keyword>
<sequence length="100" mass="10505">MDFQLLGLSFITVFLSELGDKSQVAAIALSGSTKSPRPIFLGTAAALLLASFLGVMVGQGVAEVLPTHLVKIAAAIGFGVLGIRLLWFNQGEHSETDFSE</sequence>
<protein>
    <recommendedName>
        <fullName evidence="6">GDT1 family protein</fullName>
    </recommendedName>
</protein>
<name>A0A1J1LKQ7_9CYAN</name>
<proteinExistence type="inferred from homology"/>
<dbReference type="OrthoDB" id="9801356at2"/>